<organism evidence="5 6">
    <name type="scientific">Actinomadura latina</name>
    <dbReference type="NCBI Taxonomy" id="163603"/>
    <lineage>
        <taxon>Bacteria</taxon>
        <taxon>Bacillati</taxon>
        <taxon>Actinomycetota</taxon>
        <taxon>Actinomycetes</taxon>
        <taxon>Streptosporangiales</taxon>
        <taxon>Thermomonosporaceae</taxon>
        <taxon>Actinomadura</taxon>
    </lineage>
</organism>
<dbReference type="GO" id="GO:0046872">
    <property type="term" value="F:metal ion binding"/>
    <property type="evidence" value="ECO:0007669"/>
    <property type="project" value="InterPro"/>
</dbReference>
<dbReference type="Gene3D" id="1.10.1660.10">
    <property type="match status" value="1"/>
</dbReference>
<name>A0A846YX71_9ACTN</name>
<dbReference type="Proteomes" id="UP000579250">
    <property type="component" value="Unassembled WGS sequence"/>
</dbReference>
<dbReference type="Gene3D" id="3.40.50.280">
    <property type="entry name" value="Cobalamin-binding domain"/>
    <property type="match status" value="1"/>
</dbReference>
<dbReference type="InterPro" id="IPR036724">
    <property type="entry name" value="Cobalamin-bd_sf"/>
</dbReference>
<dbReference type="PROSITE" id="PS50937">
    <property type="entry name" value="HTH_MERR_2"/>
    <property type="match status" value="1"/>
</dbReference>
<protein>
    <submittedName>
        <fullName evidence="5">MerR family transcriptional regulator</fullName>
    </submittedName>
</protein>
<dbReference type="Pfam" id="PF02607">
    <property type="entry name" value="B12-binding_2"/>
    <property type="match status" value="1"/>
</dbReference>
<dbReference type="GO" id="GO:0003700">
    <property type="term" value="F:DNA-binding transcription factor activity"/>
    <property type="evidence" value="ECO:0007669"/>
    <property type="project" value="InterPro"/>
</dbReference>
<dbReference type="EMBL" id="JAAXPI010000011">
    <property type="protein sequence ID" value="NKZ04297.1"/>
    <property type="molecule type" value="Genomic_DNA"/>
</dbReference>
<dbReference type="InterPro" id="IPR003759">
    <property type="entry name" value="Cbl-bd_cap"/>
</dbReference>
<dbReference type="GO" id="GO:0003677">
    <property type="term" value="F:DNA binding"/>
    <property type="evidence" value="ECO:0007669"/>
    <property type="project" value="UniProtKB-KW"/>
</dbReference>
<evidence type="ECO:0000259" key="3">
    <source>
        <dbReference type="PROSITE" id="PS50937"/>
    </source>
</evidence>
<evidence type="ECO:0000313" key="6">
    <source>
        <dbReference type="Proteomes" id="UP000579250"/>
    </source>
</evidence>
<feature type="domain" description="B12-binding" evidence="4">
    <location>
        <begin position="195"/>
        <end position="313"/>
    </location>
</feature>
<dbReference type="PANTHER" id="PTHR30204:SF97">
    <property type="entry name" value="MERR FAMILY REGULATORY PROTEIN"/>
    <property type="match status" value="1"/>
</dbReference>
<dbReference type="InterPro" id="IPR009061">
    <property type="entry name" value="DNA-bd_dom_put_sf"/>
</dbReference>
<dbReference type="GO" id="GO:0031419">
    <property type="term" value="F:cobalamin binding"/>
    <property type="evidence" value="ECO:0007669"/>
    <property type="project" value="InterPro"/>
</dbReference>
<dbReference type="InterPro" id="IPR000551">
    <property type="entry name" value="MerR-type_HTH_dom"/>
</dbReference>
<dbReference type="AlphaFoldDB" id="A0A846YX71"/>
<evidence type="ECO:0000256" key="2">
    <source>
        <dbReference type="SAM" id="MobiDB-lite"/>
    </source>
</evidence>
<feature type="domain" description="HTH merR-type" evidence="3">
    <location>
        <begin position="10"/>
        <end position="79"/>
    </location>
</feature>
<evidence type="ECO:0000313" key="5">
    <source>
        <dbReference type="EMBL" id="NKZ04297.1"/>
    </source>
</evidence>
<dbReference type="InterPro" id="IPR036594">
    <property type="entry name" value="Meth_synthase_dom"/>
</dbReference>
<gene>
    <name evidence="5" type="ORF">HGB48_11100</name>
</gene>
<reference evidence="5 6" key="1">
    <citation type="submission" date="2020-04" db="EMBL/GenBank/DDBJ databases">
        <title>MicrobeNet Type strains.</title>
        <authorList>
            <person name="Nicholson A.C."/>
        </authorList>
    </citation>
    <scope>NUCLEOTIDE SEQUENCE [LARGE SCALE GENOMIC DNA]</scope>
    <source>
        <strain evidence="5 6">ATCC BAA-277</strain>
    </source>
</reference>
<dbReference type="RefSeq" id="WP_067635757.1">
    <property type="nucleotide sequence ID" value="NZ_JAAXPI010000011.1"/>
</dbReference>
<dbReference type="SUPFAM" id="SSF46955">
    <property type="entry name" value="Putative DNA-binding domain"/>
    <property type="match status" value="1"/>
</dbReference>
<dbReference type="PROSITE" id="PS51332">
    <property type="entry name" value="B12_BINDING"/>
    <property type="match status" value="1"/>
</dbReference>
<dbReference type="Pfam" id="PF13411">
    <property type="entry name" value="MerR_1"/>
    <property type="match status" value="1"/>
</dbReference>
<accession>A0A846YX71</accession>
<dbReference type="InterPro" id="IPR006158">
    <property type="entry name" value="Cobalamin-bd"/>
</dbReference>
<evidence type="ECO:0000256" key="1">
    <source>
        <dbReference type="ARBA" id="ARBA00023125"/>
    </source>
</evidence>
<dbReference type="InterPro" id="IPR047057">
    <property type="entry name" value="MerR_fam"/>
</dbReference>
<evidence type="ECO:0000259" key="4">
    <source>
        <dbReference type="PROSITE" id="PS51332"/>
    </source>
</evidence>
<comment type="caution">
    <text evidence="5">The sequence shown here is derived from an EMBL/GenBank/DDBJ whole genome shotgun (WGS) entry which is preliminary data.</text>
</comment>
<keyword evidence="6" id="KW-1185">Reference proteome</keyword>
<feature type="compositionally biased region" description="Low complexity" evidence="2">
    <location>
        <begin position="70"/>
        <end position="81"/>
    </location>
</feature>
<dbReference type="Gene3D" id="1.10.1240.10">
    <property type="entry name" value="Methionine synthase domain"/>
    <property type="match status" value="1"/>
</dbReference>
<feature type="region of interest" description="Disordered" evidence="2">
    <location>
        <begin position="70"/>
        <end position="110"/>
    </location>
</feature>
<keyword evidence="1" id="KW-0238">DNA-binding</keyword>
<dbReference type="PANTHER" id="PTHR30204">
    <property type="entry name" value="REDOX-CYCLING DRUG-SENSING TRANSCRIPTIONAL ACTIVATOR SOXR"/>
    <property type="match status" value="1"/>
</dbReference>
<dbReference type="Pfam" id="PF02310">
    <property type="entry name" value="B12-binding"/>
    <property type="match status" value="1"/>
</dbReference>
<sequence>MGGPADQEAGLGVGAVAQRLGVAPSTLRTWDRRYGIGPSGRSPGGHRRYTSADLARLEVMQRRILAGAPPREAARAALGAPPGAPPPARAHGAGGNRVPLPETGPGRGGRQAAAVRGLARAAMALDRPALAETVRTALRRDGVVRAWDGLIVPVLAGIGRKHAASGECVEVEHLLSTVLLGCLAETAPPARPVNARPVLLACAPEEQHSLPVHALAAALAEAGVDALVLGARVPPAALAAAIRRAGPNAVFVWSQTAETGEPAWLAELPATRPPHRLVVGGPGWARDRLPAHAVPVTALPEAVTELTSLLGAF</sequence>
<proteinExistence type="predicted"/>
<dbReference type="SUPFAM" id="SSF52242">
    <property type="entry name" value="Cobalamin (vitamin B12)-binding domain"/>
    <property type="match status" value="1"/>
</dbReference>
<dbReference type="SMART" id="SM00422">
    <property type="entry name" value="HTH_MERR"/>
    <property type="match status" value="1"/>
</dbReference>